<sequence length="404" mass="48060">MHNPNYDHEHLRPKSWSHLPLDLLISVFERLSFANYQRAKSVCSSWYSASRHSVPKNQIPWLILFPEEEDDNNNNNNNNNNKEKNFSCTLFNPEEKHKLYKTQDLGVEFAKSVCIATYGSWLLMRDPRLYPLYYMYIVNLFTHERIDLPPVDLLWKDYEICVASHKRTWYRGISIRSPVFWIDEKTKDYLVVWGFRDWCVVYFKKGDTSWNQIPQTSDCFHMVYKDHKLYFLSYIKGIFKIFDFSRETLQQTFQSCVRVELFRLGRQLRLPSNSWRIRATQLVVTVTGNVLKVETWYRGRDRSLSFRVFKVYSSGGFIKKPEQIYSLGDEFMLLDQGITVLANNTDGFIRNSIYFSTSHGQNTNDIFIFNLETQETERLLHTLFDSSSIQFSRVQWFLPSFIHT</sequence>
<comment type="caution">
    <text evidence="2">The sequence shown here is derived from an EMBL/GenBank/DDBJ whole genome shotgun (WGS) entry which is preliminary data.</text>
</comment>
<dbReference type="Pfam" id="PF03478">
    <property type="entry name" value="Beta-prop_KIB1-4"/>
    <property type="match status" value="1"/>
</dbReference>
<dbReference type="PANTHER" id="PTHR44259">
    <property type="entry name" value="OS07G0183000 PROTEIN-RELATED"/>
    <property type="match status" value="1"/>
</dbReference>
<dbReference type="InterPro" id="IPR050942">
    <property type="entry name" value="F-box_BR-signaling"/>
</dbReference>
<accession>A0A8T2CU10</accession>
<dbReference type="SMART" id="SM00256">
    <property type="entry name" value="FBOX"/>
    <property type="match status" value="1"/>
</dbReference>
<dbReference type="Proteomes" id="UP000694251">
    <property type="component" value="Chromosome 6"/>
</dbReference>
<dbReference type="PANTHER" id="PTHR44259:SF26">
    <property type="entry name" value="F-BOX FAMILY PROTEIN-LIKE PROTEIN"/>
    <property type="match status" value="1"/>
</dbReference>
<dbReference type="AlphaFoldDB" id="A0A8T2CU10"/>
<reference evidence="2 3" key="1">
    <citation type="submission" date="2020-12" db="EMBL/GenBank/DDBJ databases">
        <title>Concerted genomic and epigenomic changes stabilize Arabidopsis allopolyploids.</title>
        <authorList>
            <person name="Chen Z."/>
        </authorList>
    </citation>
    <scope>NUCLEOTIDE SEQUENCE [LARGE SCALE GENOMIC DNA]</scope>
    <source>
        <strain evidence="2">As9502</strain>
        <tissue evidence="2">Leaf</tissue>
    </source>
</reference>
<proteinExistence type="predicted"/>
<feature type="domain" description="F-box" evidence="1">
    <location>
        <begin position="19"/>
        <end position="59"/>
    </location>
</feature>
<organism evidence="2 3">
    <name type="scientific">Arabidopsis suecica</name>
    <name type="common">Swedish thale-cress</name>
    <name type="synonym">Cardaminopsis suecica</name>
    <dbReference type="NCBI Taxonomy" id="45249"/>
    <lineage>
        <taxon>Eukaryota</taxon>
        <taxon>Viridiplantae</taxon>
        <taxon>Streptophyta</taxon>
        <taxon>Embryophyta</taxon>
        <taxon>Tracheophyta</taxon>
        <taxon>Spermatophyta</taxon>
        <taxon>Magnoliopsida</taxon>
        <taxon>eudicotyledons</taxon>
        <taxon>Gunneridae</taxon>
        <taxon>Pentapetalae</taxon>
        <taxon>rosids</taxon>
        <taxon>malvids</taxon>
        <taxon>Brassicales</taxon>
        <taxon>Brassicaceae</taxon>
        <taxon>Camelineae</taxon>
        <taxon>Arabidopsis</taxon>
    </lineage>
</organism>
<dbReference type="OrthoDB" id="642536at2759"/>
<dbReference type="InterPro" id="IPR001810">
    <property type="entry name" value="F-box_dom"/>
</dbReference>
<dbReference type="EMBL" id="JAEFBJ010000006">
    <property type="protein sequence ID" value="KAG7600344.1"/>
    <property type="molecule type" value="Genomic_DNA"/>
</dbReference>
<dbReference type="InterPro" id="IPR005174">
    <property type="entry name" value="KIB1-4_b-propeller"/>
</dbReference>
<name>A0A8T2CU10_ARASU</name>
<gene>
    <name evidence="2" type="ORF">ISN44_As06g044560</name>
</gene>
<keyword evidence="3" id="KW-1185">Reference proteome</keyword>
<evidence type="ECO:0000313" key="2">
    <source>
        <dbReference type="EMBL" id="KAG7600344.1"/>
    </source>
</evidence>
<evidence type="ECO:0000313" key="3">
    <source>
        <dbReference type="Proteomes" id="UP000694251"/>
    </source>
</evidence>
<dbReference type="Pfam" id="PF00646">
    <property type="entry name" value="F-box"/>
    <property type="match status" value="1"/>
</dbReference>
<protein>
    <submittedName>
        <fullName evidence="2">F-box domain</fullName>
    </submittedName>
</protein>
<evidence type="ECO:0000259" key="1">
    <source>
        <dbReference type="SMART" id="SM00256"/>
    </source>
</evidence>